<dbReference type="SUPFAM" id="SSF46785">
    <property type="entry name" value="Winged helix' DNA-binding domain"/>
    <property type="match status" value="1"/>
</dbReference>
<dbReference type="InterPro" id="IPR036388">
    <property type="entry name" value="WH-like_DNA-bd_sf"/>
</dbReference>
<comment type="caution">
    <text evidence="5">The sequence shown here is derived from an EMBL/GenBank/DDBJ whole genome shotgun (WGS) entry which is preliminary data.</text>
</comment>
<dbReference type="GO" id="GO:0006950">
    <property type="term" value="P:response to stress"/>
    <property type="evidence" value="ECO:0007669"/>
    <property type="project" value="TreeGrafter"/>
</dbReference>
<dbReference type="GO" id="GO:0003677">
    <property type="term" value="F:DNA binding"/>
    <property type="evidence" value="ECO:0007669"/>
    <property type="project" value="UniProtKB-KW"/>
</dbReference>
<dbReference type="PRINTS" id="PR00598">
    <property type="entry name" value="HTHMARR"/>
</dbReference>
<dbReference type="GO" id="GO:0003700">
    <property type="term" value="F:DNA-binding transcription factor activity"/>
    <property type="evidence" value="ECO:0007669"/>
    <property type="project" value="InterPro"/>
</dbReference>
<keyword evidence="1" id="KW-0805">Transcription regulation</keyword>
<feature type="domain" description="HTH marR-type" evidence="4">
    <location>
        <begin position="19"/>
        <end position="151"/>
    </location>
</feature>
<dbReference type="PANTHER" id="PTHR33164">
    <property type="entry name" value="TRANSCRIPTIONAL REGULATOR, MARR FAMILY"/>
    <property type="match status" value="1"/>
</dbReference>
<evidence type="ECO:0000259" key="4">
    <source>
        <dbReference type="PROSITE" id="PS50995"/>
    </source>
</evidence>
<sequence>MFCRTDDYHGRVTTTQGIDDDLGWRLGVLFRAYVQSADAATAGIPGDHRGRQVLAVAVREEPRTQSALAQRLGVDKTVLTYLLDALAEAGLIERQPDPVDRRSRRVVATERGREYLAEADRRIRLTEEHVLAGLDDADRATLRELLGRLAGRLHAADPVADPCRLMQEIGDRH</sequence>
<protein>
    <submittedName>
        <fullName evidence="5">MarR family transcriptional regulator</fullName>
    </submittedName>
</protein>
<dbReference type="PANTHER" id="PTHR33164:SF64">
    <property type="entry name" value="TRANSCRIPTIONAL REGULATOR SLYA"/>
    <property type="match status" value="1"/>
</dbReference>
<proteinExistence type="predicted"/>
<name>A0A2W2B6H2_9ACTN</name>
<dbReference type="Proteomes" id="UP000248764">
    <property type="component" value="Unassembled WGS sequence"/>
</dbReference>
<evidence type="ECO:0000256" key="1">
    <source>
        <dbReference type="ARBA" id="ARBA00023015"/>
    </source>
</evidence>
<dbReference type="PROSITE" id="PS50995">
    <property type="entry name" value="HTH_MARR_2"/>
    <property type="match status" value="1"/>
</dbReference>
<dbReference type="SMART" id="SM00347">
    <property type="entry name" value="HTH_MARR"/>
    <property type="match status" value="1"/>
</dbReference>
<dbReference type="AlphaFoldDB" id="A0A2W2B6H2"/>
<dbReference type="EMBL" id="POTW01000080">
    <property type="protein sequence ID" value="PZF80650.1"/>
    <property type="molecule type" value="Genomic_DNA"/>
</dbReference>
<evidence type="ECO:0000256" key="3">
    <source>
        <dbReference type="ARBA" id="ARBA00023163"/>
    </source>
</evidence>
<keyword evidence="3" id="KW-0804">Transcription</keyword>
<evidence type="ECO:0000313" key="5">
    <source>
        <dbReference type="EMBL" id="PZF80650.1"/>
    </source>
</evidence>
<dbReference type="Gene3D" id="1.10.10.10">
    <property type="entry name" value="Winged helix-like DNA-binding domain superfamily/Winged helix DNA-binding domain"/>
    <property type="match status" value="1"/>
</dbReference>
<gene>
    <name evidence="5" type="ORF">C1I92_24995</name>
</gene>
<dbReference type="InterPro" id="IPR000835">
    <property type="entry name" value="HTH_MarR-typ"/>
</dbReference>
<reference evidence="5 6" key="1">
    <citation type="submission" date="2018-01" db="EMBL/GenBank/DDBJ databases">
        <title>Draft genome sequence of Jiangella sp. GTF31.</title>
        <authorList>
            <person name="Sahin N."/>
            <person name="Ay H."/>
            <person name="Saygin H."/>
        </authorList>
    </citation>
    <scope>NUCLEOTIDE SEQUENCE [LARGE SCALE GENOMIC DNA]</scope>
    <source>
        <strain evidence="5 6">GTF31</strain>
    </source>
</reference>
<dbReference type="Pfam" id="PF12802">
    <property type="entry name" value="MarR_2"/>
    <property type="match status" value="1"/>
</dbReference>
<dbReference type="InterPro" id="IPR036390">
    <property type="entry name" value="WH_DNA-bd_sf"/>
</dbReference>
<keyword evidence="2" id="KW-0238">DNA-binding</keyword>
<dbReference type="InterPro" id="IPR039422">
    <property type="entry name" value="MarR/SlyA-like"/>
</dbReference>
<keyword evidence="6" id="KW-1185">Reference proteome</keyword>
<organism evidence="5 6">
    <name type="scientific">Jiangella anatolica</name>
    <dbReference type="NCBI Taxonomy" id="2670374"/>
    <lineage>
        <taxon>Bacteria</taxon>
        <taxon>Bacillati</taxon>
        <taxon>Actinomycetota</taxon>
        <taxon>Actinomycetes</taxon>
        <taxon>Jiangellales</taxon>
        <taxon>Jiangellaceae</taxon>
        <taxon>Jiangella</taxon>
    </lineage>
</organism>
<accession>A0A2W2B6H2</accession>
<evidence type="ECO:0000256" key="2">
    <source>
        <dbReference type="ARBA" id="ARBA00023125"/>
    </source>
</evidence>
<evidence type="ECO:0000313" key="6">
    <source>
        <dbReference type="Proteomes" id="UP000248764"/>
    </source>
</evidence>